<dbReference type="EMBL" id="JF430673">
    <property type="protein sequence ID" value="AEB31340.1"/>
    <property type="molecule type" value="mRNA"/>
</dbReference>
<dbReference type="AlphaFoldDB" id="F5BZT0"/>
<name>F5BZT0_EPIBR</name>
<protein>
    <submittedName>
        <fullName evidence="1">Fibrinogen gamma chain</fullName>
    </submittedName>
</protein>
<proteinExistence type="evidence at transcript level"/>
<feature type="non-terminal residue" evidence="1">
    <location>
        <position position="98"/>
    </location>
</feature>
<sequence>MLVYFFLRISKSAKLFHPNLLSACCDAAEGNELHGGLLQGVPAVVPCDPNDAVVVAEFTCVLFCVPATLVVFAVQMCSVTSVHPPAGAVLLSTVAPRA</sequence>
<organism evidence="1">
    <name type="scientific">Epinephelus bruneus</name>
    <name type="common">Longtooth grouper</name>
    <dbReference type="NCBI Taxonomy" id="323802"/>
    <lineage>
        <taxon>Eukaryota</taxon>
        <taxon>Metazoa</taxon>
        <taxon>Chordata</taxon>
        <taxon>Craniata</taxon>
        <taxon>Vertebrata</taxon>
        <taxon>Euteleostomi</taxon>
        <taxon>Actinopterygii</taxon>
        <taxon>Neopterygii</taxon>
        <taxon>Teleostei</taxon>
        <taxon>Neoteleostei</taxon>
        <taxon>Acanthomorphata</taxon>
        <taxon>Eupercaria</taxon>
        <taxon>Perciformes</taxon>
        <taxon>Serranoidei</taxon>
        <taxon>Serranidae</taxon>
        <taxon>Epinephelinae</taxon>
        <taxon>Epinephelini</taxon>
        <taxon>Epinephelus</taxon>
    </lineage>
</organism>
<accession>F5BZT0</accession>
<evidence type="ECO:0000313" key="1">
    <source>
        <dbReference type="EMBL" id="AEB31340.1"/>
    </source>
</evidence>
<reference evidence="1" key="1">
    <citation type="submission" date="2011-02" db="EMBL/GenBank/DDBJ databases">
        <title>Characterization Fibrinogen, gamma polypeptide mRNA in grouper Epinephelus bruneus.</title>
        <authorList>
            <person name="Kim J.-S."/>
            <person name="Harikrishnan R."/>
            <person name="Heo M.-S."/>
        </authorList>
    </citation>
    <scope>NUCLEOTIDE SEQUENCE</scope>
</reference>